<proteinExistence type="predicted"/>
<dbReference type="Pfam" id="PF05458">
    <property type="entry name" value="Siva"/>
    <property type="match status" value="1"/>
</dbReference>
<protein>
    <submittedName>
        <fullName evidence="2">Apoptosis regulatory protein Siva-like</fullName>
    </submittedName>
</protein>
<dbReference type="RefSeq" id="XP_015171328.1">
    <property type="nucleotide sequence ID" value="XM_015315842.1"/>
</dbReference>
<evidence type="ECO:0000313" key="1">
    <source>
        <dbReference type="Proteomes" id="UP000694924"/>
    </source>
</evidence>
<keyword evidence="1" id="KW-1185">Reference proteome</keyword>
<evidence type="ECO:0000313" key="2">
    <source>
        <dbReference type="RefSeq" id="XP_015171328.1"/>
    </source>
</evidence>
<dbReference type="InterPro" id="IPR022773">
    <property type="entry name" value="Siva"/>
</dbReference>
<sequence length="170" mass="19686">MPKRCYPYEETNLLPQLKIHVGQKQIDTGIDEERRMKEVYDKTLNLLKKGAKKYSQDMNNDQMDLTELPSALLTSQKLIKPQRTLKQMVLNNKLQLENNNNVKLDKKVDVCRCFQVIDPSLSNKCFYCQELLCSSCLNNCMKCNDLFCDNCSLPKYDMGSNIVCLDCLIE</sequence>
<organism evidence="1 2">
    <name type="scientific">Polistes dominula</name>
    <name type="common">European paper wasp</name>
    <name type="synonym">Vespa dominula</name>
    <dbReference type="NCBI Taxonomy" id="743375"/>
    <lineage>
        <taxon>Eukaryota</taxon>
        <taxon>Metazoa</taxon>
        <taxon>Ecdysozoa</taxon>
        <taxon>Arthropoda</taxon>
        <taxon>Hexapoda</taxon>
        <taxon>Insecta</taxon>
        <taxon>Pterygota</taxon>
        <taxon>Neoptera</taxon>
        <taxon>Endopterygota</taxon>
        <taxon>Hymenoptera</taxon>
        <taxon>Apocrita</taxon>
        <taxon>Aculeata</taxon>
        <taxon>Vespoidea</taxon>
        <taxon>Vespidae</taxon>
        <taxon>Polistinae</taxon>
        <taxon>Polistini</taxon>
        <taxon>Polistes</taxon>
    </lineage>
</organism>
<dbReference type="GeneID" id="107063762"/>
<name>A0ABM1HTP1_POLDO</name>
<accession>A0ABM1HTP1</accession>
<dbReference type="Proteomes" id="UP000694924">
    <property type="component" value="Unplaced"/>
</dbReference>
<dbReference type="PANTHER" id="PTHR14365">
    <property type="entry name" value="APOPTOSIS REGULATORY PROTEIN SIVA"/>
    <property type="match status" value="1"/>
</dbReference>
<reference evidence="2" key="1">
    <citation type="submission" date="2025-08" db="UniProtKB">
        <authorList>
            <consortium name="RefSeq"/>
        </authorList>
    </citation>
    <scope>IDENTIFICATION</scope>
    <source>
        <tissue evidence="2">Whole body</tissue>
    </source>
</reference>
<gene>
    <name evidence="2" type="primary">LOC107063762</name>
</gene>
<dbReference type="PANTHER" id="PTHR14365:SF1">
    <property type="entry name" value="APOPTOSIS REGULATORY PROTEIN SIVA"/>
    <property type="match status" value="1"/>
</dbReference>